<dbReference type="AlphaFoldDB" id="A0A0A9G8P8"/>
<reference evidence="1" key="1">
    <citation type="submission" date="2014-09" db="EMBL/GenBank/DDBJ databases">
        <authorList>
            <person name="Magalhaes I.L.F."/>
            <person name="Oliveira U."/>
            <person name="Santos F.R."/>
            <person name="Vidigal T.H.D.A."/>
            <person name="Brescovit A.D."/>
            <person name="Santos A.J."/>
        </authorList>
    </citation>
    <scope>NUCLEOTIDE SEQUENCE</scope>
    <source>
        <tissue evidence="1">Shoot tissue taken approximately 20 cm above the soil surface</tissue>
    </source>
</reference>
<name>A0A0A9G8P8_ARUDO</name>
<protein>
    <submittedName>
        <fullName evidence="1">Uncharacterized protein</fullName>
    </submittedName>
</protein>
<reference evidence="1" key="2">
    <citation type="journal article" date="2015" name="Data Brief">
        <title>Shoot transcriptome of the giant reed, Arundo donax.</title>
        <authorList>
            <person name="Barrero R.A."/>
            <person name="Guerrero F.D."/>
            <person name="Moolhuijzen P."/>
            <person name="Goolsby J.A."/>
            <person name="Tidwell J."/>
            <person name="Bellgard S.E."/>
            <person name="Bellgard M.I."/>
        </authorList>
    </citation>
    <scope>NUCLEOTIDE SEQUENCE</scope>
    <source>
        <tissue evidence="1">Shoot tissue taken approximately 20 cm above the soil surface</tissue>
    </source>
</reference>
<proteinExistence type="predicted"/>
<evidence type="ECO:0000313" key="1">
    <source>
        <dbReference type="EMBL" id="JAE17048.1"/>
    </source>
</evidence>
<sequence>MAMVRPTPVRWRWVMPLGWPVKQRSKRTRTRS</sequence>
<dbReference type="EMBL" id="GBRH01180848">
    <property type="protein sequence ID" value="JAE17048.1"/>
    <property type="molecule type" value="Transcribed_RNA"/>
</dbReference>
<accession>A0A0A9G8P8</accession>
<organism evidence="1">
    <name type="scientific">Arundo donax</name>
    <name type="common">Giant reed</name>
    <name type="synonym">Donax arundinaceus</name>
    <dbReference type="NCBI Taxonomy" id="35708"/>
    <lineage>
        <taxon>Eukaryota</taxon>
        <taxon>Viridiplantae</taxon>
        <taxon>Streptophyta</taxon>
        <taxon>Embryophyta</taxon>
        <taxon>Tracheophyta</taxon>
        <taxon>Spermatophyta</taxon>
        <taxon>Magnoliopsida</taxon>
        <taxon>Liliopsida</taxon>
        <taxon>Poales</taxon>
        <taxon>Poaceae</taxon>
        <taxon>PACMAD clade</taxon>
        <taxon>Arundinoideae</taxon>
        <taxon>Arundineae</taxon>
        <taxon>Arundo</taxon>
    </lineage>
</organism>